<dbReference type="Proteomes" id="UP001152049">
    <property type="component" value="Unassembled WGS sequence"/>
</dbReference>
<dbReference type="GO" id="GO:0016746">
    <property type="term" value="F:acyltransferase activity"/>
    <property type="evidence" value="ECO:0007669"/>
    <property type="project" value="UniProtKB-KW"/>
</dbReference>
<dbReference type="InterPro" id="IPR051283">
    <property type="entry name" value="Sec_Metabolite_Acyltrans"/>
</dbReference>
<name>A0A9W8RVH2_9HYPO</name>
<dbReference type="OrthoDB" id="21502at2759"/>
<gene>
    <name evidence="6" type="ORF">NW762_010236</name>
</gene>
<comment type="caution">
    <text evidence="6">The sequence shown here is derived from an EMBL/GenBank/DDBJ whole genome shotgun (WGS) entry which is preliminary data.</text>
</comment>
<evidence type="ECO:0000256" key="4">
    <source>
        <dbReference type="ARBA" id="ARBA00023315"/>
    </source>
</evidence>
<dbReference type="PANTHER" id="PTHR31896">
    <property type="entry name" value="FAMILY REGULATORY PROTEIN, PUTATIVE (AFU_ORTHOLOGUE AFUA_3G14730)-RELATED"/>
    <property type="match status" value="1"/>
</dbReference>
<evidence type="ECO:0000256" key="1">
    <source>
        <dbReference type="ARBA" id="ARBA00005179"/>
    </source>
</evidence>
<keyword evidence="7" id="KW-1185">Reference proteome</keyword>
<dbReference type="Gene3D" id="3.30.559.10">
    <property type="entry name" value="Chloramphenicol acetyltransferase-like domain"/>
    <property type="match status" value="2"/>
</dbReference>
<sequence length="502" mass="56991">MSGLLSYLPFFNSNEERQLPEIVETDDVIPVHLFDDSAAARGIVLVWTFRFEDVLNPDKLNAALSDLFQMDGWRRLSGRFRYRPDESLEIHVPKETSEQRPAVYFTKERHDFPMSQHPLASKLPQPTGKTATYPGPKEFCSLGLSPDTPRNIDDFVYSGKPQFCLHVQTFTDGSLVSVTHSHVSTDLMGLASIFEAWSLVLAGKPEAVASMPGYRQDVFKGMWDPPTKERHVLADKVLDGWRFKYWGLRSLYESWRYSSIQSRTLCIPRSSMEKLMEQARGQLDAQSFSERKPFISEGDFLTAIACRLLAKYQGHGSSRELATIMAVDPRTRAKSVFSQDVAYIQNSPTNIYFFCRSSDVLDMPVGKLALLVREAIQTQTTEEQLKAATFLSVDSMRTSKMPVIFGDMNMAAQFMSNWTKGKLSDKMDLSAAIEREASPETRRGKRGHPVYYQASDPSHNTVSVISSVFVVVGKDYEGNTWFSNSLPEEMWSDLMQYLEQFR</sequence>
<dbReference type="Pfam" id="PF02458">
    <property type="entry name" value="Transferase"/>
    <property type="match status" value="1"/>
</dbReference>
<feature type="region of interest" description="Disordered" evidence="5">
    <location>
        <begin position="435"/>
        <end position="454"/>
    </location>
</feature>
<evidence type="ECO:0000256" key="5">
    <source>
        <dbReference type="SAM" id="MobiDB-lite"/>
    </source>
</evidence>
<dbReference type="AlphaFoldDB" id="A0A9W8RVH2"/>
<evidence type="ECO:0000256" key="2">
    <source>
        <dbReference type="ARBA" id="ARBA00009861"/>
    </source>
</evidence>
<evidence type="ECO:0000313" key="7">
    <source>
        <dbReference type="Proteomes" id="UP001152049"/>
    </source>
</evidence>
<comment type="pathway">
    <text evidence="1">Secondary metabolite biosynthesis.</text>
</comment>
<keyword evidence="3" id="KW-0808">Transferase</keyword>
<organism evidence="6 7">
    <name type="scientific">Fusarium torreyae</name>
    <dbReference type="NCBI Taxonomy" id="1237075"/>
    <lineage>
        <taxon>Eukaryota</taxon>
        <taxon>Fungi</taxon>
        <taxon>Dikarya</taxon>
        <taxon>Ascomycota</taxon>
        <taxon>Pezizomycotina</taxon>
        <taxon>Sordariomycetes</taxon>
        <taxon>Hypocreomycetidae</taxon>
        <taxon>Hypocreales</taxon>
        <taxon>Nectriaceae</taxon>
        <taxon>Fusarium</taxon>
    </lineage>
</organism>
<evidence type="ECO:0000256" key="3">
    <source>
        <dbReference type="ARBA" id="ARBA00022679"/>
    </source>
</evidence>
<dbReference type="InterPro" id="IPR023213">
    <property type="entry name" value="CAT-like_dom_sf"/>
</dbReference>
<accession>A0A9W8RVH2</accession>
<proteinExistence type="inferred from homology"/>
<reference evidence="6" key="1">
    <citation type="submission" date="2022-09" db="EMBL/GenBank/DDBJ databases">
        <title>Fusarium specimens isolated from Avocado Roots.</title>
        <authorList>
            <person name="Stajich J."/>
            <person name="Roper C."/>
            <person name="Heimlech-Rivalta G."/>
        </authorList>
    </citation>
    <scope>NUCLEOTIDE SEQUENCE</scope>
    <source>
        <strain evidence="6">CF00136</strain>
    </source>
</reference>
<dbReference type="PANTHER" id="PTHR31896:SF69">
    <property type="entry name" value="FAMILY REGULATORY PROTEIN, PUTATIVE (AFU_ORTHOLOGUE AFUA_3G14730)-RELATED"/>
    <property type="match status" value="1"/>
</dbReference>
<evidence type="ECO:0000313" key="6">
    <source>
        <dbReference type="EMBL" id="KAJ4253841.1"/>
    </source>
</evidence>
<comment type="similarity">
    <text evidence="2">Belongs to the plant acyltransferase family.</text>
</comment>
<dbReference type="EMBL" id="JAOQAZ010000023">
    <property type="protein sequence ID" value="KAJ4253841.1"/>
    <property type="molecule type" value="Genomic_DNA"/>
</dbReference>
<keyword evidence="4" id="KW-0012">Acyltransferase</keyword>
<protein>
    <submittedName>
        <fullName evidence="6">Uncharacterized protein</fullName>
    </submittedName>
</protein>